<accession>A0A0B7GPS9</accession>
<evidence type="ECO:0000313" key="2">
    <source>
        <dbReference type="Proteomes" id="UP000042527"/>
    </source>
</evidence>
<keyword evidence="2" id="KW-1185">Reference proteome</keyword>
<sequence>MTANRGVEEDSSIRGVKIASDKRYVAVRFILKYINADWTQDFATHKVYNEHNILVDRTVRGFTPVLRAFEIITRKNRVQSKVYSARIARFSNGFGII</sequence>
<organism evidence="1 2">
    <name type="scientific">Treponema phagedenis</name>
    <dbReference type="NCBI Taxonomy" id="162"/>
    <lineage>
        <taxon>Bacteria</taxon>
        <taxon>Pseudomonadati</taxon>
        <taxon>Spirochaetota</taxon>
        <taxon>Spirochaetia</taxon>
        <taxon>Spirochaetales</taxon>
        <taxon>Treponemataceae</taxon>
        <taxon>Treponema</taxon>
    </lineage>
</organism>
<dbReference type="Proteomes" id="UP000042527">
    <property type="component" value="Unassembled WGS sequence"/>
</dbReference>
<evidence type="ECO:0000313" key="1">
    <source>
        <dbReference type="EMBL" id="CEM60564.1"/>
    </source>
</evidence>
<dbReference type="AlphaFoldDB" id="A0A0B7GPS9"/>
<dbReference type="EMBL" id="CDNC01000001">
    <property type="protein sequence ID" value="CEM60564.1"/>
    <property type="molecule type" value="Genomic_DNA"/>
</dbReference>
<reference evidence="2" key="1">
    <citation type="submission" date="2015-01" db="EMBL/GenBank/DDBJ databases">
        <authorList>
            <person name="Manzoor Shahid"/>
            <person name="Zubair Saima"/>
        </authorList>
    </citation>
    <scope>NUCLEOTIDE SEQUENCE [LARGE SCALE GENOMIC DNA]</scope>
    <source>
        <strain evidence="2">V1</strain>
    </source>
</reference>
<gene>
    <name evidence="1" type="ORF">TPHV1_10232</name>
</gene>
<dbReference type="RefSeq" id="WP_044634269.1">
    <property type="nucleotide sequence ID" value="NZ_CDNC01000001.1"/>
</dbReference>
<name>A0A0B7GPS9_TREPH</name>
<proteinExistence type="predicted"/>
<protein>
    <submittedName>
        <fullName evidence="1">Uncharacterized protein</fullName>
    </submittedName>
</protein>